<dbReference type="InterPro" id="IPR005901">
    <property type="entry name" value="GLPGLI"/>
</dbReference>
<accession>A0ABT8CVM4</accession>
<gene>
    <name evidence="1" type="ORF">QW060_08790</name>
</gene>
<sequence>MRYLLLVIVNIISLNLYPQHVDIVYSNYYDSSIPIKRDSRLVINKVEHKAFYQEIFSSTKNIDNDKDDQLETTVGRAKREMDMFIVTDNSCKRIIYDDFVLKKYTIQDDFAIFDWQISEESKMIENFKAYKAITTFRGRKWIAWFTPDIPFPFGPWKFCGLPGLILEVYDKSKIFNFNAISINLNSTQNIKMPDSKRFKHLRIKDFVELKDDFYNNIMQGVGGDDRNVTVKREMNLRSGIESKFEWE</sequence>
<name>A0ABT8CVM4_9FLAO</name>
<protein>
    <submittedName>
        <fullName evidence="1">GLPGLI family protein</fullName>
    </submittedName>
</protein>
<keyword evidence="2" id="KW-1185">Reference proteome</keyword>
<evidence type="ECO:0000313" key="2">
    <source>
        <dbReference type="Proteomes" id="UP001242368"/>
    </source>
</evidence>
<dbReference type="Proteomes" id="UP001242368">
    <property type="component" value="Unassembled WGS sequence"/>
</dbReference>
<dbReference type="Pfam" id="PF09697">
    <property type="entry name" value="Porph_ging"/>
    <property type="match status" value="1"/>
</dbReference>
<dbReference type="EMBL" id="JAUFQU010000001">
    <property type="protein sequence ID" value="MDN3707230.1"/>
    <property type="molecule type" value="Genomic_DNA"/>
</dbReference>
<proteinExistence type="predicted"/>
<dbReference type="RefSeq" id="WP_290363254.1">
    <property type="nucleotide sequence ID" value="NZ_JAUFQU010000001.1"/>
</dbReference>
<organism evidence="1 2">
    <name type="scientific">Paenimyroides ceti</name>
    <dbReference type="NCBI Taxonomy" id="395087"/>
    <lineage>
        <taxon>Bacteria</taxon>
        <taxon>Pseudomonadati</taxon>
        <taxon>Bacteroidota</taxon>
        <taxon>Flavobacteriia</taxon>
        <taxon>Flavobacteriales</taxon>
        <taxon>Flavobacteriaceae</taxon>
        <taxon>Paenimyroides</taxon>
    </lineage>
</organism>
<reference evidence="2" key="1">
    <citation type="journal article" date="2019" name="Int. J. Syst. Evol. Microbiol.">
        <title>The Global Catalogue of Microorganisms (GCM) 10K type strain sequencing project: providing services to taxonomists for standard genome sequencing and annotation.</title>
        <authorList>
            <consortium name="The Broad Institute Genomics Platform"/>
            <consortium name="The Broad Institute Genome Sequencing Center for Infectious Disease"/>
            <person name="Wu L."/>
            <person name="Ma J."/>
        </authorList>
    </citation>
    <scope>NUCLEOTIDE SEQUENCE [LARGE SCALE GENOMIC DNA]</scope>
    <source>
        <strain evidence="2">CECT 7184</strain>
    </source>
</reference>
<evidence type="ECO:0000313" key="1">
    <source>
        <dbReference type="EMBL" id="MDN3707230.1"/>
    </source>
</evidence>
<comment type="caution">
    <text evidence="1">The sequence shown here is derived from an EMBL/GenBank/DDBJ whole genome shotgun (WGS) entry which is preliminary data.</text>
</comment>
<dbReference type="NCBIfam" id="TIGR01200">
    <property type="entry name" value="GLPGLI"/>
    <property type="match status" value="1"/>
</dbReference>